<name>A0A2P5BW02_TREOI</name>
<proteinExistence type="predicted"/>
<comment type="caution">
    <text evidence="1">The sequence shown here is derived from an EMBL/GenBank/DDBJ whole genome shotgun (WGS) entry which is preliminary data.</text>
</comment>
<evidence type="ECO:0000313" key="1">
    <source>
        <dbReference type="EMBL" id="PON52973.1"/>
    </source>
</evidence>
<dbReference type="OrthoDB" id="1900634at2759"/>
<dbReference type="AlphaFoldDB" id="A0A2P5BW02"/>
<protein>
    <recommendedName>
        <fullName evidence="3">P-loop containing nucleoside triphosphate hydrolase</fullName>
    </recommendedName>
</protein>
<sequence length="86" mass="9953">MLILWDDNRLKAIAIIGTKGVRKTRLCETIFKKEEDNWRRISSHLGFGCPCQETHSSMKSKRKSRESLVMKIAIAKWIFASLKDSN</sequence>
<dbReference type="EMBL" id="JXTC01000451">
    <property type="protein sequence ID" value="PON52973.1"/>
    <property type="molecule type" value="Genomic_DNA"/>
</dbReference>
<reference evidence="2" key="1">
    <citation type="submission" date="2016-06" db="EMBL/GenBank/DDBJ databases">
        <title>Parallel loss of symbiosis genes in relatives of nitrogen-fixing non-legume Parasponia.</title>
        <authorList>
            <person name="Van Velzen R."/>
            <person name="Holmer R."/>
            <person name="Bu F."/>
            <person name="Rutten L."/>
            <person name="Van Zeijl A."/>
            <person name="Liu W."/>
            <person name="Santuari L."/>
            <person name="Cao Q."/>
            <person name="Sharma T."/>
            <person name="Shen D."/>
            <person name="Roswanjaya Y."/>
            <person name="Wardhani T."/>
            <person name="Kalhor M.S."/>
            <person name="Jansen J."/>
            <person name="Van den Hoogen J."/>
            <person name="Gungor B."/>
            <person name="Hartog M."/>
            <person name="Hontelez J."/>
            <person name="Verver J."/>
            <person name="Yang W.-C."/>
            <person name="Schijlen E."/>
            <person name="Repin R."/>
            <person name="Schilthuizen M."/>
            <person name="Schranz E."/>
            <person name="Heidstra R."/>
            <person name="Miyata K."/>
            <person name="Fedorova E."/>
            <person name="Kohlen W."/>
            <person name="Bisseling T."/>
            <person name="Smit S."/>
            <person name="Geurts R."/>
        </authorList>
    </citation>
    <scope>NUCLEOTIDE SEQUENCE [LARGE SCALE GENOMIC DNA]</scope>
    <source>
        <strain evidence="2">cv. RG33-2</strain>
    </source>
</reference>
<gene>
    <name evidence="1" type="ORF">TorRG33x02_306870</name>
</gene>
<dbReference type="Proteomes" id="UP000237000">
    <property type="component" value="Unassembled WGS sequence"/>
</dbReference>
<keyword evidence="2" id="KW-1185">Reference proteome</keyword>
<evidence type="ECO:0000313" key="2">
    <source>
        <dbReference type="Proteomes" id="UP000237000"/>
    </source>
</evidence>
<dbReference type="InParanoid" id="A0A2P5BW02"/>
<evidence type="ECO:0008006" key="3">
    <source>
        <dbReference type="Google" id="ProtNLM"/>
    </source>
</evidence>
<organism evidence="1 2">
    <name type="scientific">Trema orientale</name>
    <name type="common">Charcoal tree</name>
    <name type="synonym">Celtis orientalis</name>
    <dbReference type="NCBI Taxonomy" id="63057"/>
    <lineage>
        <taxon>Eukaryota</taxon>
        <taxon>Viridiplantae</taxon>
        <taxon>Streptophyta</taxon>
        <taxon>Embryophyta</taxon>
        <taxon>Tracheophyta</taxon>
        <taxon>Spermatophyta</taxon>
        <taxon>Magnoliopsida</taxon>
        <taxon>eudicotyledons</taxon>
        <taxon>Gunneridae</taxon>
        <taxon>Pentapetalae</taxon>
        <taxon>rosids</taxon>
        <taxon>fabids</taxon>
        <taxon>Rosales</taxon>
        <taxon>Cannabaceae</taxon>
        <taxon>Trema</taxon>
    </lineage>
</organism>
<accession>A0A2P5BW02</accession>